<protein>
    <submittedName>
        <fullName evidence="1">Uncharacterized protein</fullName>
    </submittedName>
</protein>
<evidence type="ECO:0000313" key="2">
    <source>
        <dbReference type="Proteomes" id="UP000712045"/>
    </source>
</evidence>
<evidence type="ECO:0000313" key="1">
    <source>
        <dbReference type="EMBL" id="MBM7058555.1"/>
    </source>
</evidence>
<comment type="caution">
    <text evidence="1">The sequence shown here is derived from an EMBL/GenBank/DDBJ whole genome shotgun (WGS) entry which is preliminary data.</text>
</comment>
<dbReference type="RefSeq" id="WP_205086627.1">
    <property type="nucleotide sequence ID" value="NZ_JAFEUF010000345.1"/>
</dbReference>
<name>A0ABS2I6E2_9ACTN</name>
<dbReference type="Proteomes" id="UP000712045">
    <property type="component" value="Unassembled WGS sequence"/>
</dbReference>
<dbReference type="EMBL" id="JAFEUF010000345">
    <property type="protein sequence ID" value="MBM7058555.1"/>
    <property type="molecule type" value="Genomic_DNA"/>
</dbReference>
<keyword evidence="2" id="KW-1185">Reference proteome</keyword>
<sequence>MSETEGTPRALRIGFEFHVPRAVRRNIHGARVDRALDTITERVLGLAAEDFPAAGKAFVRGEWVYPWTDRRQEYLLADGKAELVPDEDTVDEVGPGTPKAMRISFEFEVPTGFRSIRATEFNRVLDAIAERVLGLVEGLFPWASKAVVRKEWLYNWTDGRYERPLAPNEFNTPG</sequence>
<accession>A0ABS2I6E2</accession>
<gene>
    <name evidence="1" type="ORF">JS521_33285</name>
</gene>
<proteinExistence type="predicted"/>
<organism evidence="1 2">
    <name type="scientific">Streptomyces durocortorensis</name>
    <dbReference type="NCBI Taxonomy" id="2811104"/>
    <lineage>
        <taxon>Bacteria</taxon>
        <taxon>Bacillati</taxon>
        <taxon>Actinomycetota</taxon>
        <taxon>Actinomycetes</taxon>
        <taxon>Kitasatosporales</taxon>
        <taxon>Streptomycetaceae</taxon>
        <taxon>Streptomyces</taxon>
    </lineage>
</organism>
<reference evidence="1 2" key="1">
    <citation type="submission" date="2021-02" db="EMBL/GenBank/DDBJ databases">
        <title>Genome Streptomyces sp. RHZ10.</title>
        <authorList>
            <person name="Besaury L."/>
        </authorList>
    </citation>
    <scope>NUCLEOTIDE SEQUENCE [LARGE SCALE GENOMIC DNA]</scope>
    <source>
        <strain evidence="1 2">RHZ10</strain>
    </source>
</reference>